<dbReference type="Proteomes" id="UP000185663">
    <property type="component" value="Chromosome I"/>
</dbReference>
<dbReference type="STRING" id="545619.SAMN04489860_0866"/>
<keyword evidence="1" id="KW-0472">Membrane</keyword>
<evidence type="ECO:0000313" key="3">
    <source>
        <dbReference type="Proteomes" id="UP000185663"/>
    </source>
</evidence>
<name>A0A1H1PPI0_9CELL</name>
<reference evidence="2 3" key="1">
    <citation type="submission" date="2016-10" db="EMBL/GenBank/DDBJ databases">
        <authorList>
            <person name="de Groot N.N."/>
        </authorList>
    </citation>
    <scope>NUCLEOTIDE SEQUENCE [LARGE SCALE GENOMIC DNA]</scope>
    <source>
        <strain evidence="2 3">DSM 22126</strain>
    </source>
</reference>
<organism evidence="2 3">
    <name type="scientific">Paraoerskovia marina</name>
    <dbReference type="NCBI Taxonomy" id="545619"/>
    <lineage>
        <taxon>Bacteria</taxon>
        <taxon>Bacillati</taxon>
        <taxon>Actinomycetota</taxon>
        <taxon>Actinomycetes</taxon>
        <taxon>Micrococcales</taxon>
        <taxon>Cellulomonadaceae</taxon>
        <taxon>Paraoerskovia</taxon>
    </lineage>
</organism>
<feature type="transmembrane region" description="Helical" evidence="1">
    <location>
        <begin position="104"/>
        <end position="130"/>
    </location>
</feature>
<gene>
    <name evidence="2" type="ORF">SAMN04489860_0866</name>
</gene>
<keyword evidence="3" id="KW-1185">Reference proteome</keyword>
<dbReference type="EMBL" id="LT629776">
    <property type="protein sequence ID" value="SDS13014.1"/>
    <property type="molecule type" value="Genomic_DNA"/>
</dbReference>
<evidence type="ECO:0000256" key="1">
    <source>
        <dbReference type="SAM" id="Phobius"/>
    </source>
</evidence>
<keyword evidence="1" id="KW-1133">Transmembrane helix</keyword>
<protein>
    <recommendedName>
        <fullName evidence="4">ABC-2 family transporter protein</fullName>
    </recommendedName>
</protein>
<feature type="transmembrane region" description="Helical" evidence="1">
    <location>
        <begin position="210"/>
        <end position="230"/>
    </location>
</feature>
<feature type="transmembrane region" description="Helical" evidence="1">
    <location>
        <begin position="172"/>
        <end position="190"/>
    </location>
</feature>
<keyword evidence="1" id="KW-0812">Transmembrane</keyword>
<evidence type="ECO:0000313" key="2">
    <source>
        <dbReference type="EMBL" id="SDS13014.1"/>
    </source>
</evidence>
<dbReference type="AlphaFoldDB" id="A0A1H1PPI0"/>
<dbReference type="eggNOG" id="ENOG50333IK">
    <property type="taxonomic scope" value="Bacteria"/>
</dbReference>
<sequence length="240" mass="25297">MTTTLDARREAVADHERRATRAVTRYAVGGTWYIGIWYFVVSVVAAVVVITIEVRNGGVGINPAAGPAGSARFFLFVMAILLPLMITPVHLAAGGTRRTLTRGFLRGGAAVGLMFAAVSTLLVVVQPVVLGWLDVPVVGDPFPILTYLGTQVALCIVYVFTGNAIAISYYRFGGWVGTAVLLLLLLPPALAEYATTVGLVTGLPLPSPAVVVVGCAVALAASATALWFMFRDLQVRPRVG</sequence>
<accession>A0A1H1PPI0</accession>
<dbReference type="RefSeq" id="WP_083371719.1">
    <property type="nucleotide sequence ID" value="NZ_LT629776.1"/>
</dbReference>
<feature type="transmembrane region" description="Helical" evidence="1">
    <location>
        <begin position="72"/>
        <end position="92"/>
    </location>
</feature>
<feature type="transmembrane region" description="Helical" evidence="1">
    <location>
        <begin position="26"/>
        <end position="52"/>
    </location>
</feature>
<evidence type="ECO:0008006" key="4">
    <source>
        <dbReference type="Google" id="ProtNLM"/>
    </source>
</evidence>
<feature type="transmembrane region" description="Helical" evidence="1">
    <location>
        <begin position="142"/>
        <end position="160"/>
    </location>
</feature>
<dbReference type="OrthoDB" id="4862385at2"/>
<proteinExistence type="predicted"/>